<sequence>LLRVQHIYDELKEARYRVEIGFRRIDNVEDAHEDFRRLGTSGGLAEDKSGMMNGAQGGEGVERNIVIDASSESAYRALLRQIPEVGMNRHGYNYILATLIPEVGMNRHGYNYILATLDMSTLDFARFQHGGVNVTGFQAVDSTRPQVSTFLEEWASLQPGVWPGAGTSYLQTDAALAVDMLETLSIALEDMVARQPDVFHYTFRRGRIYNMNLTEGIQCNAKPLLRWMHGQQIYNALKKVNFDGLTGHVQFDDRGQRTNYTVDIVTVAMDVGLMKIGRWHSQYGVMTNDEAPYGTVPFDQQNYTDNGYMWAIIVTTLLEPPFLMIRKEEPNGDEEEFVSENDRYEGYTKDLAEEIGKRLQLSYYLRLAPDGEHGRELPNGTWTGMVGDLVHGVRHRYH</sequence>
<feature type="domain" description="Ionotropic glutamate receptor L-glutamate and glycine-binding" evidence="11">
    <location>
        <begin position="321"/>
        <end position="391"/>
    </location>
</feature>
<keyword evidence="2" id="KW-0813">Transport</keyword>
<dbReference type="Gene3D" id="3.40.50.2300">
    <property type="match status" value="3"/>
</dbReference>
<dbReference type="Pfam" id="PF10613">
    <property type="entry name" value="Lig_chan-Glu_bd"/>
    <property type="match status" value="1"/>
</dbReference>
<dbReference type="SUPFAM" id="SSF53850">
    <property type="entry name" value="Periplasmic binding protein-like II"/>
    <property type="match status" value="1"/>
</dbReference>
<accession>A0AAV4HTU6</accession>
<gene>
    <name evidence="12" type="ORF">ElyMa_002823400</name>
</gene>
<evidence type="ECO:0000256" key="3">
    <source>
        <dbReference type="ARBA" id="ARBA00022692"/>
    </source>
</evidence>
<dbReference type="SUPFAM" id="SSF53822">
    <property type="entry name" value="Periplasmic binding protein-like I"/>
    <property type="match status" value="1"/>
</dbReference>
<dbReference type="PANTHER" id="PTHR18966">
    <property type="entry name" value="IONOTROPIC GLUTAMATE RECEPTOR"/>
    <property type="match status" value="1"/>
</dbReference>
<protein>
    <submittedName>
        <fullName evidence="12">Glutamate receptor subunit protein GluR5</fullName>
    </submittedName>
</protein>
<evidence type="ECO:0000256" key="9">
    <source>
        <dbReference type="ARBA" id="ARBA00023286"/>
    </source>
</evidence>
<organism evidence="12 13">
    <name type="scientific">Elysia marginata</name>
    <dbReference type="NCBI Taxonomy" id="1093978"/>
    <lineage>
        <taxon>Eukaryota</taxon>
        <taxon>Metazoa</taxon>
        <taxon>Spiralia</taxon>
        <taxon>Lophotrochozoa</taxon>
        <taxon>Mollusca</taxon>
        <taxon>Gastropoda</taxon>
        <taxon>Heterobranchia</taxon>
        <taxon>Euthyneura</taxon>
        <taxon>Panpulmonata</taxon>
        <taxon>Sacoglossa</taxon>
        <taxon>Placobranchoidea</taxon>
        <taxon>Plakobranchidae</taxon>
        <taxon>Elysia</taxon>
    </lineage>
</organism>
<dbReference type="GO" id="GO:0015276">
    <property type="term" value="F:ligand-gated monoatomic ion channel activity"/>
    <property type="evidence" value="ECO:0007669"/>
    <property type="project" value="InterPro"/>
</dbReference>
<proteinExistence type="predicted"/>
<keyword evidence="7 12" id="KW-0675">Receptor</keyword>
<keyword evidence="9" id="KW-1071">Ligand-gated ion channel</keyword>
<evidence type="ECO:0000256" key="8">
    <source>
        <dbReference type="ARBA" id="ARBA00023180"/>
    </source>
</evidence>
<keyword evidence="8" id="KW-0325">Glycoprotein</keyword>
<dbReference type="Proteomes" id="UP000762676">
    <property type="component" value="Unassembled WGS sequence"/>
</dbReference>
<name>A0AAV4HTU6_9GAST</name>
<dbReference type="AlphaFoldDB" id="A0AAV4HTU6"/>
<feature type="non-terminal residue" evidence="12">
    <location>
        <position position="1"/>
    </location>
</feature>
<dbReference type="GO" id="GO:0016020">
    <property type="term" value="C:membrane"/>
    <property type="evidence" value="ECO:0007669"/>
    <property type="project" value="UniProtKB-SubCell"/>
</dbReference>
<dbReference type="InterPro" id="IPR001828">
    <property type="entry name" value="ANF_lig-bd_rcpt"/>
</dbReference>
<evidence type="ECO:0000259" key="11">
    <source>
        <dbReference type="SMART" id="SM00918"/>
    </source>
</evidence>
<dbReference type="Pfam" id="PF01094">
    <property type="entry name" value="ANF_receptor"/>
    <property type="match status" value="1"/>
</dbReference>
<keyword evidence="3" id="KW-0812">Transmembrane</keyword>
<comment type="subcellular location">
    <subcellularLocation>
        <location evidence="1">Membrane</location>
        <topology evidence="1">Multi-pass membrane protein</topology>
    </subcellularLocation>
</comment>
<dbReference type="SMART" id="SM00918">
    <property type="entry name" value="Lig_chan-Glu_bd"/>
    <property type="match status" value="1"/>
</dbReference>
<evidence type="ECO:0000313" key="12">
    <source>
        <dbReference type="EMBL" id="GFS00803.1"/>
    </source>
</evidence>
<dbReference type="Gene3D" id="3.40.190.10">
    <property type="entry name" value="Periplasmic binding protein-like II"/>
    <property type="match status" value="1"/>
</dbReference>
<keyword evidence="6" id="KW-0472">Membrane</keyword>
<dbReference type="InterPro" id="IPR015683">
    <property type="entry name" value="Ionotropic_Glu_rcpt"/>
</dbReference>
<keyword evidence="13" id="KW-1185">Reference proteome</keyword>
<evidence type="ECO:0000256" key="4">
    <source>
        <dbReference type="ARBA" id="ARBA00022989"/>
    </source>
</evidence>
<evidence type="ECO:0000256" key="1">
    <source>
        <dbReference type="ARBA" id="ARBA00004141"/>
    </source>
</evidence>
<keyword evidence="5" id="KW-0406">Ion transport</keyword>
<keyword evidence="4" id="KW-1133">Transmembrane helix</keyword>
<evidence type="ECO:0000256" key="10">
    <source>
        <dbReference type="ARBA" id="ARBA00023303"/>
    </source>
</evidence>
<dbReference type="InterPro" id="IPR028082">
    <property type="entry name" value="Peripla_BP_I"/>
</dbReference>
<evidence type="ECO:0000256" key="5">
    <source>
        <dbReference type="ARBA" id="ARBA00023065"/>
    </source>
</evidence>
<reference evidence="12 13" key="1">
    <citation type="journal article" date="2021" name="Elife">
        <title>Chloroplast acquisition without the gene transfer in kleptoplastic sea slugs, Plakobranchus ocellatus.</title>
        <authorList>
            <person name="Maeda T."/>
            <person name="Takahashi S."/>
            <person name="Yoshida T."/>
            <person name="Shimamura S."/>
            <person name="Takaki Y."/>
            <person name="Nagai Y."/>
            <person name="Toyoda A."/>
            <person name="Suzuki Y."/>
            <person name="Arimoto A."/>
            <person name="Ishii H."/>
            <person name="Satoh N."/>
            <person name="Nishiyama T."/>
            <person name="Hasebe M."/>
            <person name="Maruyama T."/>
            <person name="Minagawa J."/>
            <person name="Obokata J."/>
            <person name="Shigenobu S."/>
        </authorList>
    </citation>
    <scope>NUCLEOTIDE SEQUENCE [LARGE SCALE GENOMIC DNA]</scope>
</reference>
<dbReference type="EMBL" id="BMAT01005850">
    <property type="protein sequence ID" value="GFS00803.1"/>
    <property type="molecule type" value="Genomic_DNA"/>
</dbReference>
<comment type="caution">
    <text evidence="12">The sequence shown here is derived from an EMBL/GenBank/DDBJ whole genome shotgun (WGS) entry which is preliminary data.</text>
</comment>
<evidence type="ECO:0000313" key="13">
    <source>
        <dbReference type="Proteomes" id="UP000762676"/>
    </source>
</evidence>
<dbReference type="InterPro" id="IPR019594">
    <property type="entry name" value="Glu/Gly-bd"/>
</dbReference>
<evidence type="ECO:0000256" key="2">
    <source>
        <dbReference type="ARBA" id="ARBA00022448"/>
    </source>
</evidence>
<evidence type="ECO:0000256" key="7">
    <source>
        <dbReference type="ARBA" id="ARBA00023170"/>
    </source>
</evidence>
<evidence type="ECO:0000256" key="6">
    <source>
        <dbReference type="ARBA" id="ARBA00023136"/>
    </source>
</evidence>
<keyword evidence="10" id="KW-0407">Ion channel</keyword>